<keyword evidence="2" id="KW-1185">Reference proteome</keyword>
<gene>
    <name evidence="1" type="ORF">TCLT_LOCUS1958</name>
</gene>
<reference evidence="3" key="1">
    <citation type="submission" date="2016-04" db="UniProtKB">
        <authorList>
            <consortium name="WormBaseParasite"/>
        </authorList>
    </citation>
    <scope>IDENTIFICATION</scope>
</reference>
<evidence type="ECO:0000313" key="2">
    <source>
        <dbReference type="Proteomes" id="UP000276776"/>
    </source>
</evidence>
<dbReference type="WBParaSite" id="TCLT_0000195701-mRNA-1">
    <property type="protein sequence ID" value="TCLT_0000195701-mRNA-1"/>
    <property type="gene ID" value="TCLT_0000195701"/>
</dbReference>
<sequence>MSNYGSAGYLNRSRDYLFSLILLLAQDDYNRYETARSRSRTLQRHRYEDERSRFSGYGDRPGSGVELMPTKWHGGEIITDPIRLPRSLKPRRLYYSPIGDGVVAADGVELKRNPEDSSPRISVTHTRTVDRGELGKDGYNLYARTAGIVESDYGSDIGASGRNSRLTGGFSPGFHLHSLQYSGTGLHISNNSEQPQKFEMSKDYLITNPRELIHQYATMTPVSVLEIPETSRTVKKMYSSTIEEKFIPYPPYKSSETAIHPQNFVRQLRDEGLTASQKEANRHRKPLVSNDPQTMQKIWGIRDETNRTISSNKEIDYLTERMVHSLQTGRTTPHF</sequence>
<dbReference type="EMBL" id="UYYF01000319">
    <property type="protein sequence ID" value="VDM97670.1"/>
    <property type="molecule type" value="Genomic_DNA"/>
</dbReference>
<reference evidence="1 2" key="2">
    <citation type="submission" date="2018-11" db="EMBL/GenBank/DDBJ databases">
        <authorList>
            <consortium name="Pathogen Informatics"/>
        </authorList>
    </citation>
    <scope>NUCLEOTIDE SEQUENCE [LARGE SCALE GENOMIC DNA]</scope>
</reference>
<evidence type="ECO:0000313" key="3">
    <source>
        <dbReference type="WBParaSite" id="TCLT_0000195701-mRNA-1"/>
    </source>
</evidence>
<dbReference type="STRING" id="103827.A0A158RB50"/>
<dbReference type="AlphaFoldDB" id="A0A158RB50"/>
<proteinExistence type="predicted"/>
<dbReference type="Proteomes" id="UP000276776">
    <property type="component" value="Unassembled WGS sequence"/>
</dbReference>
<name>A0A158RB50_THECL</name>
<organism evidence="3">
    <name type="scientific">Thelazia callipaeda</name>
    <name type="common">Oriental eyeworm</name>
    <name type="synonym">Parasitic nematode</name>
    <dbReference type="NCBI Taxonomy" id="103827"/>
    <lineage>
        <taxon>Eukaryota</taxon>
        <taxon>Metazoa</taxon>
        <taxon>Ecdysozoa</taxon>
        <taxon>Nematoda</taxon>
        <taxon>Chromadorea</taxon>
        <taxon>Rhabditida</taxon>
        <taxon>Spirurina</taxon>
        <taxon>Spiruromorpha</taxon>
        <taxon>Thelazioidea</taxon>
        <taxon>Thelaziidae</taxon>
        <taxon>Thelazia</taxon>
    </lineage>
</organism>
<dbReference type="OrthoDB" id="5826809at2759"/>
<protein>
    <submittedName>
        <fullName evidence="3">Zasp-like motif domain-containing protein</fullName>
    </submittedName>
</protein>
<evidence type="ECO:0000313" key="1">
    <source>
        <dbReference type="EMBL" id="VDM97670.1"/>
    </source>
</evidence>
<accession>A0A158RB50</accession>